<dbReference type="SUPFAM" id="SSF56601">
    <property type="entry name" value="beta-lactamase/transpeptidase-like"/>
    <property type="match status" value="1"/>
</dbReference>
<proteinExistence type="inferred from homology"/>
<dbReference type="InterPro" id="IPR050491">
    <property type="entry name" value="AmpC-like"/>
</dbReference>
<feature type="domain" description="Beta-lactamase-related" evidence="3">
    <location>
        <begin position="58"/>
        <end position="385"/>
    </location>
</feature>
<evidence type="ECO:0000313" key="5">
    <source>
        <dbReference type="Proteomes" id="UP000241546"/>
    </source>
</evidence>
<sequence length="559" mass="62355">MGSATGDHVASAAAAYHPHPDVDARRQQSEQKPFHKYEGPAAAGKEKKNPLTAEFGEFVREQLDKWKVPGVAVAVVDGDEVYAEGYGYATLPDVPATAETLWYGASTTKAHVAAALSALIHSGNHSTALSRGWSTPIASIIRDDFVLQDEWATNHVTLDDAVSHRTGMPRHDMSLLSVADGGSRPATPRDVVRNLRNLPLAAEPRQASYYCNLMYATLSHVVETVTGRWLGQVLREVIWAPLGMDSTFFDLKSALDAPEHMASGYAWDYERGEFVEIPYMNLTEVSGAGSVISNALDYAKWIKSLIQQSGPLSEEVHRDIRTPRAYWGGSPDKGYDLQLYGLGWIRTLHEGHVVYTHSGGMHAYGTEVYWFPEAEYGVVVFGNTATCHVVEEVVGWKLIDDRLGIPERDRFDYAKKWKESQDKLTWLYENAVDVLYPERPDPVLPSTLNTSELVGTYYDPGYGNITLREEPHPDKPGEKILVADRPETTWKYSMHFYHVSGDHWIVYLPAPIYSGSRFKDFQAAEFKVGADGKAWGVEVLMESRTDPMPEGKVLYKRVV</sequence>
<evidence type="ECO:0000256" key="1">
    <source>
        <dbReference type="ARBA" id="ARBA00038215"/>
    </source>
</evidence>
<dbReference type="RefSeq" id="XP_024752419.1">
    <property type="nucleotide sequence ID" value="XM_024889807.1"/>
</dbReference>
<evidence type="ECO:0000313" key="4">
    <source>
        <dbReference type="EMBL" id="PTB69099.1"/>
    </source>
</evidence>
<dbReference type="AlphaFoldDB" id="A0A2T4BIL6"/>
<dbReference type="Gene3D" id="3.40.710.10">
    <property type="entry name" value="DD-peptidase/beta-lactamase superfamily"/>
    <property type="match status" value="1"/>
</dbReference>
<feature type="region of interest" description="Disordered" evidence="2">
    <location>
        <begin position="1"/>
        <end position="48"/>
    </location>
</feature>
<comment type="similarity">
    <text evidence="1">Belongs to the peptidase S12 family.</text>
</comment>
<protein>
    <submittedName>
        <fullName evidence="4">Beta-lactamase/transpeptidase-like protein</fullName>
    </submittedName>
</protein>
<dbReference type="InterPro" id="IPR012338">
    <property type="entry name" value="Beta-lactam/transpept-like"/>
</dbReference>
<dbReference type="Proteomes" id="UP000241546">
    <property type="component" value="Unassembled WGS sequence"/>
</dbReference>
<evidence type="ECO:0000259" key="3">
    <source>
        <dbReference type="Pfam" id="PF00144"/>
    </source>
</evidence>
<reference evidence="5" key="1">
    <citation type="submission" date="2016-07" db="EMBL/GenBank/DDBJ databases">
        <title>Multiple horizontal gene transfer events from other fungi enriched the ability of initially mycotrophic Trichoderma (Ascomycota) to feed on dead plant biomass.</title>
        <authorList>
            <consortium name="DOE Joint Genome Institute"/>
            <person name="Atanasova L."/>
            <person name="Chenthamara K."/>
            <person name="Zhang J."/>
            <person name="Grujic M."/>
            <person name="Henrissat B."/>
            <person name="Kuo A."/>
            <person name="Aerts A."/>
            <person name="Salamov A."/>
            <person name="Lipzen A."/>
            <person name="Labutti K."/>
            <person name="Barry K."/>
            <person name="Miao Y."/>
            <person name="Rahimi M.J."/>
            <person name="Shen Q."/>
            <person name="Grigoriev I.V."/>
            <person name="Kubicek C.P."/>
            <person name="Druzhinina I.S."/>
        </authorList>
    </citation>
    <scope>NUCLEOTIDE SEQUENCE [LARGE SCALE GENOMIC DNA]</scope>
    <source>
        <strain evidence="5">TUCIM 6016</strain>
    </source>
</reference>
<feature type="compositionally biased region" description="Basic and acidic residues" evidence="2">
    <location>
        <begin position="18"/>
        <end position="48"/>
    </location>
</feature>
<dbReference type="GeneID" id="36597925"/>
<dbReference type="OrthoDB" id="5946976at2759"/>
<gene>
    <name evidence="4" type="ORF">BBK36DRAFT_1112455</name>
</gene>
<keyword evidence="5" id="KW-1185">Reference proteome</keyword>
<organism evidence="4 5">
    <name type="scientific">Trichoderma citrinoviride</name>
    <dbReference type="NCBI Taxonomy" id="58853"/>
    <lineage>
        <taxon>Eukaryota</taxon>
        <taxon>Fungi</taxon>
        <taxon>Dikarya</taxon>
        <taxon>Ascomycota</taxon>
        <taxon>Pezizomycotina</taxon>
        <taxon>Sordariomycetes</taxon>
        <taxon>Hypocreomycetidae</taxon>
        <taxon>Hypocreales</taxon>
        <taxon>Hypocreaceae</taxon>
        <taxon>Trichoderma</taxon>
    </lineage>
</organism>
<name>A0A2T4BIL6_9HYPO</name>
<evidence type="ECO:0000256" key="2">
    <source>
        <dbReference type="SAM" id="MobiDB-lite"/>
    </source>
</evidence>
<dbReference type="EMBL" id="KZ680209">
    <property type="protein sequence ID" value="PTB69099.1"/>
    <property type="molecule type" value="Genomic_DNA"/>
</dbReference>
<dbReference type="Pfam" id="PF00144">
    <property type="entry name" value="Beta-lactamase"/>
    <property type="match status" value="1"/>
</dbReference>
<dbReference type="PANTHER" id="PTHR46825:SF9">
    <property type="entry name" value="BETA-LACTAMASE-RELATED DOMAIN-CONTAINING PROTEIN"/>
    <property type="match status" value="1"/>
</dbReference>
<dbReference type="InterPro" id="IPR001466">
    <property type="entry name" value="Beta-lactam-related"/>
</dbReference>
<accession>A0A2T4BIL6</accession>
<dbReference type="PANTHER" id="PTHR46825">
    <property type="entry name" value="D-ALANYL-D-ALANINE-CARBOXYPEPTIDASE/ENDOPEPTIDASE AMPH"/>
    <property type="match status" value="1"/>
</dbReference>